<dbReference type="AlphaFoldDB" id="A0A2U3QJD1"/>
<organism evidence="3 4">
    <name type="scientific">Candidatus Sulfobium mesophilum</name>
    <dbReference type="NCBI Taxonomy" id="2016548"/>
    <lineage>
        <taxon>Bacteria</taxon>
        <taxon>Pseudomonadati</taxon>
        <taxon>Nitrospirota</taxon>
        <taxon>Nitrospiria</taxon>
        <taxon>Nitrospirales</taxon>
        <taxon>Nitrospiraceae</taxon>
        <taxon>Candidatus Sulfobium</taxon>
    </lineage>
</organism>
<dbReference type="EMBL" id="OUUY01000107">
    <property type="protein sequence ID" value="SPQ01512.1"/>
    <property type="molecule type" value="Genomic_DNA"/>
</dbReference>
<name>A0A2U3QJD1_9BACT</name>
<sequence>MNIPFKKTKEGILIEVKVDPRSSRKGVSGIMDNILKVKLTAPPVEGEANEQLIEVISELTGVRKSDIRIVRGRSSRRKVVEIRGVEAI</sequence>
<dbReference type="PANTHER" id="PTHR13420">
    <property type="entry name" value="UPF0235 PROTEIN C15ORF40"/>
    <property type="match status" value="1"/>
</dbReference>
<dbReference type="Gene3D" id="3.30.1200.10">
    <property type="entry name" value="YggU-like"/>
    <property type="match status" value="1"/>
</dbReference>
<accession>A0A2U3QJD1</accession>
<evidence type="ECO:0000313" key="4">
    <source>
        <dbReference type="Proteomes" id="UP000245125"/>
    </source>
</evidence>
<protein>
    <recommendedName>
        <fullName evidence="2">UPF0235 protein NBG4_590005</fullName>
    </recommendedName>
</protein>
<keyword evidence="4" id="KW-1185">Reference proteome</keyword>
<dbReference type="HAMAP" id="MF_00634">
    <property type="entry name" value="UPF0235"/>
    <property type="match status" value="1"/>
</dbReference>
<gene>
    <name evidence="3" type="ORF">NBG4_590005</name>
</gene>
<dbReference type="GO" id="GO:0005737">
    <property type="term" value="C:cytoplasm"/>
    <property type="evidence" value="ECO:0007669"/>
    <property type="project" value="TreeGrafter"/>
</dbReference>
<evidence type="ECO:0000313" key="3">
    <source>
        <dbReference type="EMBL" id="SPQ01512.1"/>
    </source>
</evidence>
<comment type="similarity">
    <text evidence="1 2">Belongs to the UPF0235 family.</text>
</comment>
<dbReference type="Pfam" id="PF02594">
    <property type="entry name" value="DUF167"/>
    <property type="match status" value="1"/>
</dbReference>
<dbReference type="Proteomes" id="UP000245125">
    <property type="component" value="Unassembled WGS sequence"/>
</dbReference>
<evidence type="ECO:0000256" key="2">
    <source>
        <dbReference type="HAMAP-Rule" id="MF_00634"/>
    </source>
</evidence>
<proteinExistence type="inferred from homology"/>
<dbReference type="SUPFAM" id="SSF69786">
    <property type="entry name" value="YggU-like"/>
    <property type="match status" value="1"/>
</dbReference>
<dbReference type="OrthoDB" id="9800587at2"/>
<dbReference type="InterPro" id="IPR036591">
    <property type="entry name" value="YggU-like_sf"/>
</dbReference>
<reference evidence="4" key="1">
    <citation type="submission" date="2018-03" db="EMBL/GenBank/DDBJ databases">
        <authorList>
            <person name="Zecchin S."/>
        </authorList>
    </citation>
    <scope>NUCLEOTIDE SEQUENCE [LARGE SCALE GENOMIC DNA]</scope>
</reference>
<dbReference type="InterPro" id="IPR003746">
    <property type="entry name" value="DUF167"/>
</dbReference>
<evidence type="ECO:0000256" key="1">
    <source>
        <dbReference type="ARBA" id="ARBA00010364"/>
    </source>
</evidence>
<dbReference type="PANTHER" id="PTHR13420:SF7">
    <property type="entry name" value="UPF0235 PROTEIN C15ORF40"/>
    <property type="match status" value="1"/>
</dbReference>
<dbReference type="SMART" id="SM01152">
    <property type="entry name" value="DUF167"/>
    <property type="match status" value="1"/>
</dbReference>
<dbReference type="NCBIfam" id="TIGR00251">
    <property type="entry name" value="DUF167 family protein"/>
    <property type="match status" value="1"/>
</dbReference>